<dbReference type="PROSITE" id="PS50002">
    <property type="entry name" value="SH3"/>
    <property type="match status" value="1"/>
</dbReference>
<evidence type="ECO:0000313" key="8">
    <source>
        <dbReference type="Proteomes" id="UP001217089"/>
    </source>
</evidence>
<dbReference type="InterPro" id="IPR001452">
    <property type="entry name" value="SH3_domain"/>
</dbReference>
<feature type="compositionally biased region" description="Low complexity" evidence="4">
    <location>
        <begin position="124"/>
        <end position="136"/>
    </location>
</feature>
<feature type="transmembrane region" description="Helical" evidence="5">
    <location>
        <begin position="12"/>
        <end position="40"/>
    </location>
</feature>
<name>A0ABQ9E6S8_TEGGR</name>
<evidence type="ECO:0000259" key="6">
    <source>
        <dbReference type="PROSITE" id="PS50002"/>
    </source>
</evidence>
<keyword evidence="8" id="KW-1185">Reference proteome</keyword>
<sequence length="242" mass="27625">MYISAFSLSIQIIGLLFLFYFLFFSGFFIFMELLLIFSVLKKLHLGEEQKEDFSDLPPSQRRKQEGMLKMKEVYVQNPALGDPNSLDKKIEENAQKLDNLNQELRKFQNYLADADGKQRKSSLSDDSISHSTSEGSVQNSSQVSIPDDEIQHEEEEEENEFEDGEEGFPVIGTCRALYAFEATSLEAAAVNEGSVAMEEGEEMYVLEQDQGDGWTRVRKNDNSEGFVPTSYIQCHFYDQDEV</sequence>
<protein>
    <recommendedName>
        <fullName evidence="6">SH3 domain-containing protein</fullName>
    </recommendedName>
</protein>
<dbReference type="CDD" id="cd11911">
    <property type="entry name" value="SH3_CIP4-like"/>
    <property type="match status" value="1"/>
</dbReference>
<keyword evidence="1 3" id="KW-0728">SH3 domain</keyword>
<keyword evidence="5" id="KW-0472">Membrane</keyword>
<dbReference type="PANTHER" id="PTHR15735:SF12">
    <property type="entry name" value="CDC42-INTERACTING PROTEIN 4, ISOFORM B"/>
    <property type="match status" value="1"/>
</dbReference>
<dbReference type="Pfam" id="PF25610">
    <property type="entry name" value="HR1_TOCA"/>
    <property type="match status" value="1"/>
</dbReference>
<keyword evidence="5" id="KW-0812">Transmembrane</keyword>
<dbReference type="PANTHER" id="PTHR15735">
    <property type="entry name" value="FCH AND DOUBLE SH3 DOMAINS PROTEIN"/>
    <property type="match status" value="1"/>
</dbReference>
<organism evidence="7 8">
    <name type="scientific">Tegillarca granosa</name>
    <name type="common">Malaysian cockle</name>
    <name type="synonym">Anadara granosa</name>
    <dbReference type="NCBI Taxonomy" id="220873"/>
    <lineage>
        <taxon>Eukaryota</taxon>
        <taxon>Metazoa</taxon>
        <taxon>Spiralia</taxon>
        <taxon>Lophotrochozoa</taxon>
        <taxon>Mollusca</taxon>
        <taxon>Bivalvia</taxon>
        <taxon>Autobranchia</taxon>
        <taxon>Pteriomorphia</taxon>
        <taxon>Arcoida</taxon>
        <taxon>Arcoidea</taxon>
        <taxon>Arcidae</taxon>
        <taxon>Tegillarca</taxon>
    </lineage>
</organism>
<dbReference type="Pfam" id="PF00018">
    <property type="entry name" value="SH3_1"/>
    <property type="match status" value="1"/>
</dbReference>
<dbReference type="SMART" id="SM00326">
    <property type="entry name" value="SH3"/>
    <property type="match status" value="1"/>
</dbReference>
<feature type="domain" description="SH3" evidence="6">
    <location>
        <begin position="169"/>
        <end position="237"/>
    </location>
</feature>
<evidence type="ECO:0000256" key="3">
    <source>
        <dbReference type="PROSITE-ProRule" id="PRU00192"/>
    </source>
</evidence>
<dbReference type="EMBL" id="JARBDR010000919">
    <property type="protein sequence ID" value="KAJ8300121.1"/>
    <property type="molecule type" value="Genomic_DNA"/>
</dbReference>
<evidence type="ECO:0000256" key="2">
    <source>
        <dbReference type="ARBA" id="ARBA00023054"/>
    </source>
</evidence>
<proteinExistence type="predicted"/>
<feature type="compositionally biased region" description="Acidic residues" evidence="4">
    <location>
        <begin position="146"/>
        <end position="166"/>
    </location>
</feature>
<dbReference type="Gene3D" id="2.30.30.40">
    <property type="entry name" value="SH3 Domains"/>
    <property type="match status" value="1"/>
</dbReference>
<keyword evidence="5" id="KW-1133">Transmembrane helix</keyword>
<evidence type="ECO:0000313" key="7">
    <source>
        <dbReference type="EMBL" id="KAJ8300121.1"/>
    </source>
</evidence>
<dbReference type="Gene3D" id="6.10.140.470">
    <property type="match status" value="1"/>
</dbReference>
<reference evidence="7 8" key="1">
    <citation type="submission" date="2022-12" db="EMBL/GenBank/DDBJ databases">
        <title>Chromosome-level genome of Tegillarca granosa.</title>
        <authorList>
            <person name="Kim J."/>
        </authorList>
    </citation>
    <scope>NUCLEOTIDE SEQUENCE [LARGE SCALE GENOMIC DNA]</scope>
    <source>
        <strain evidence="7">Teg-2019</strain>
        <tissue evidence="7">Adductor muscle</tissue>
    </source>
</reference>
<comment type="caution">
    <text evidence="7">The sequence shown here is derived from an EMBL/GenBank/DDBJ whole genome shotgun (WGS) entry which is preliminary data.</text>
</comment>
<accession>A0ABQ9E6S8</accession>
<dbReference type="Proteomes" id="UP001217089">
    <property type="component" value="Unassembled WGS sequence"/>
</dbReference>
<evidence type="ECO:0000256" key="5">
    <source>
        <dbReference type="SAM" id="Phobius"/>
    </source>
</evidence>
<dbReference type="InterPro" id="IPR036028">
    <property type="entry name" value="SH3-like_dom_sf"/>
</dbReference>
<evidence type="ECO:0000256" key="4">
    <source>
        <dbReference type="SAM" id="MobiDB-lite"/>
    </source>
</evidence>
<dbReference type="InterPro" id="IPR057870">
    <property type="entry name" value="HR1_TOCA"/>
</dbReference>
<gene>
    <name evidence="7" type="ORF">KUTeg_021640</name>
</gene>
<keyword evidence="2" id="KW-0175">Coiled coil</keyword>
<evidence type="ECO:0000256" key="1">
    <source>
        <dbReference type="ARBA" id="ARBA00022443"/>
    </source>
</evidence>
<dbReference type="SUPFAM" id="SSF50044">
    <property type="entry name" value="SH3-domain"/>
    <property type="match status" value="1"/>
</dbReference>
<feature type="region of interest" description="Disordered" evidence="4">
    <location>
        <begin position="115"/>
        <end position="166"/>
    </location>
</feature>